<organism evidence="1 2">
    <name type="scientific">Melastoma candidum</name>
    <dbReference type="NCBI Taxonomy" id="119954"/>
    <lineage>
        <taxon>Eukaryota</taxon>
        <taxon>Viridiplantae</taxon>
        <taxon>Streptophyta</taxon>
        <taxon>Embryophyta</taxon>
        <taxon>Tracheophyta</taxon>
        <taxon>Spermatophyta</taxon>
        <taxon>Magnoliopsida</taxon>
        <taxon>eudicotyledons</taxon>
        <taxon>Gunneridae</taxon>
        <taxon>Pentapetalae</taxon>
        <taxon>rosids</taxon>
        <taxon>malvids</taxon>
        <taxon>Myrtales</taxon>
        <taxon>Melastomataceae</taxon>
        <taxon>Melastomatoideae</taxon>
        <taxon>Melastomateae</taxon>
        <taxon>Melastoma</taxon>
    </lineage>
</organism>
<gene>
    <name evidence="1" type="ORF">MLD38_026210</name>
</gene>
<comment type="caution">
    <text evidence="1">The sequence shown here is derived from an EMBL/GenBank/DDBJ whole genome shotgun (WGS) entry which is preliminary data.</text>
</comment>
<evidence type="ECO:0000313" key="1">
    <source>
        <dbReference type="EMBL" id="KAI4341492.1"/>
    </source>
</evidence>
<name>A0ACB9P0R1_9MYRT</name>
<evidence type="ECO:0000313" key="2">
    <source>
        <dbReference type="Proteomes" id="UP001057402"/>
    </source>
</evidence>
<sequence length="265" mass="29894">MRRLVDDAIGAVKESVKYDHPRVLERHCEDDQWRICPLVDCFAWEERDFGSNARISSDWGSQNTHDFYLAIEVLIEALSDVVRKMAISLLSPLDAIRSFGVGFYLCLNMSGYQNGARVSIRSYSCNHLRWVYSSFGKNSQFICVMVSLILLWSESLYISHQIGNLSSSIRRFSGQLTGLAGSRSPQLSCHWLGGPDPDELRRQWGQLELGQSPWPAHNNMNDVPGVSFQLALHLAQMKRAGKFMMYDYGSSSANMVACGSSKPWI</sequence>
<accession>A0ACB9P0R1</accession>
<proteinExistence type="predicted"/>
<dbReference type="Proteomes" id="UP001057402">
    <property type="component" value="Chromosome 7"/>
</dbReference>
<reference evidence="2" key="1">
    <citation type="journal article" date="2023" name="Front. Plant Sci.">
        <title>Chromosomal-level genome assembly of Melastoma candidum provides insights into trichome evolution.</title>
        <authorList>
            <person name="Zhong Y."/>
            <person name="Wu W."/>
            <person name="Sun C."/>
            <person name="Zou P."/>
            <person name="Liu Y."/>
            <person name="Dai S."/>
            <person name="Zhou R."/>
        </authorList>
    </citation>
    <scope>NUCLEOTIDE SEQUENCE [LARGE SCALE GENOMIC DNA]</scope>
</reference>
<keyword evidence="2" id="KW-1185">Reference proteome</keyword>
<dbReference type="EMBL" id="CM042886">
    <property type="protein sequence ID" value="KAI4341492.1"/>
    <property type="molecule type" value="Genomic_DNA"/>
</dbReference>
<protein>
    <submittedName>
        <fullName evidence="1">Uncharacterized protein</fullName>
    </submittedName>
</protein>